<comment type="caution">
    <text evidence="3">The sequence shown here is derived from an EMBL/GenBank/DDBJ whole genome shotgun (WGS) entry which is preliminary data.</text>
</comment>
<organism evidence="3 4">
    <name type="scientific">Thiothrix lacustris</name>
    <dbReference type="NCBI Taxonomy" id="525917"/>
    <lineage>
        <taxon>Bacteria</taxon>
        <taxon>Pseudomonadati</taxon>
        <taxon>Pseudomonadota</taxon>
        <taxon>Gammaproteobacteria</taxon>
        <taxon>Thiotrichales</taxon>
        <taxon>Thiotrichaceae</taxon>
        <taxon>Thiothrix</taxon>
    </lineage>
</organism>
<feature type="signal peptide" evidence="1">
    <location>
        <begin position="1"/>
        <end position="23"/>
    </location>
</feature>
<evidence type="ECO:0000256" key="1">
    <source>
        <dbReference type="SAM" id="SignalP"/>
    </source>
</evidence>
<proteinExistence type="predicted"/>
<evidence type="ECO:0000259" key="2">
    <source>
        <dbReference type="Pfam" id="PF08239"/>
    </source>
</evidence>
<dbReference type="EMBL" id="MTEJ01000747">
    <property type="protein sequence ID" value="OQW98514.1"/>
    <property type="molecule type" value="Genomic_DNA"/>
</dbReference>
<feature type="chain" id="PRO_5011002348" description="SH3b domain-containing protein" evidence="1">
    <location>
        <begin position="24"/>
        <end position="352"/>
    </location>
</feature>
<feature type="domain" description="SH3b" evidence="2">
    <location>
        <begin position="34"/>
        <end position="92"/>
    </location>
</feature>
<gene>
    <name evidence="3" type="ORF">BWK73_52295</name>
</gene>
<name>A0A1Y1Q7I6_9GAMM</name>
<dbReference type="Gene3D" id="2.30.30.40">
    <property type="entry name" value="SH3 Domains"/>
    <property type="match status" value="1"/>
</dbReference>
<evidence type="ECO:0000313" key="3">
    <source>
        <dbReference type="EMBL" id="OQW98514.1"/>
    </source>
</evidence>
<dbReference type="Pfam" id="PF08239">
    <property type="entry name" value="SH3_3"/>
    <property type="match status" value="1"/>
</dbReference>
<sequence>MQMKSSLVLGLLLVCSQSEIAYADWYKSTAEPSLVVRDAPDVGAAKVGNVPVDGKVDVLERVGKEESIGGNSGHWVKIQWKDKTAYAFDAFLTPIADDVSEPQERSASSTKSKSASGKALSVDDVLDKVYEGFDAKNNCRRYHSDQPDYHYCMKVDQVDTLTTEEGVRTYVLLSGSMTNAAGESGSHVDAGLVGALIIGEGKNGAEIIAGDPNISIGAFGSGPTKWEFIKLGPSNYWGWKNTWGDAHQGIGGSRYSILAPYGKKIQELAGFVESYSDEGNCDEANGCKATSYETALEIDSTQISEKVFPLAITVTGKEKGKSIPEKTWKLPFDSKAWAYVEPQNWPLKGLDF</sequence>
<dbReference type="AlphaFoldDB" id="A0A1Y1Q7I6"/>
<protein>
    <recommendedName>
        <fullName evidence="2">SH3b domain-containing protein</fullName>
    </recommendedName>
</protein>
<dbReference type="InterPro" id="IPR003646">
    <property type="entry name" value="SH3-like_bac-type"/>
</dbReference>
<evidence type="ECO:0000313" key="4">
    <source>
        <dbReference type="Proteomes" id="UP000192491"/>
    </source>
</evidence>
<keyword evidence="1" id="KW-0732">Signal</keyword>
<accession>A0A1Y1Q7I6</accession>
<reference evidence="3 4" key="1">
    <citation type="submission" date="2017-01" db="EMBL/GenBank/DDBJ databases">
        <title>Novel large sulfur bacteria in the metagenomes of groundwater-fed chemosynthetic microbial mats in the Lake Huron basin.</title>
        <authorList>
            <person name="Sharrar A.M."/>
            <person name="Flood B.E."/>
            <person name="Bailey J.V."/>
            <person name="Jones D.S."/>
            <person name="Biddanda B."/>
            <person name="Ruberg S.A."/>
            <person name="Marcus D.N."/>
            <person name="Dick G.J."/>
        </authorList>
    </citation>
    <scope>NUCLEOTIDE SEQUENCE [LARGE SCALE GENOMIC DNA]</scope>
    <source>
        <strain evidence="3">A8</strain>
    </source>
</reference>
<dbReference type="Proteomes" id="UP000192491">
    <property type="component" value="Unassembled WGS sequence"/>
</dbReference>